<comment type="caution">
    <text evidence="9">The sequence shown here is derived from an EMBL/GenBank/DDBJ whole genome shotgun (WGS) entry which is preliminary data.</text>
</comment>
<gene>
    <name evidence="9" type="ORF">R5R35_011982</name>
</gene>
<evidence type="ECO:0000259" key="8">
    <source>
        <dbReference type="PROSITE" id="PS50102"/>
    </source>
</evidence>
<name>A0AAN9ZD06_9ORTH</name>
<dbReference type="SUPFAM" id="SSF54928">
    <property type="entry name" value="RNA-binding domain, RBD"/>
    <property type="match status" value="2"/>
</dbReference>
<protein>
    <recommendedName>
        <fullName evidence="2">RNA-binding region-containing protein 3</fullName>
    </recommendedName>
</protein>
<keyword evidence="4 6" id="KW-0694">RNA-binding</keyword>
<dbReference type="EMBL" id="JAZDUA010000065">
    <property type="protein sequence ID" value="KAK7870015.1"/>
    <property type="molecule type" value="Genomic_DNA"/>
</dbReference>
<dbReference type="PANTHER" id="PTHR16105">
    <property type="entry name" value="RNA-BINDING REGION-CONTAINING PROTEIN 3"/>
    <property type="match status" value="1"/>
</dbReference>
<evidence type="ECO:0000256" key="6">
    <source>
        <dbReference type="PROSITE-ProRule" id="PRU00176"/>
    </source>
</evidence>
<evidence type="ECO:0000313" key="10">
    <source>
        <dbReference type="Proteomes" id="UP001378592"/>
    </source>
</evidence>
<accession>A0AAN9ZD06</accession>
<evidence type="ECO:0000256" key="2">
    <source>
        <dbReference type="ARBA" id="ARBA00020364"/>
    </source>
</evidence>
<dbReference type="InterPro" id="IPR034147">
    <property type="entry name" value="RBM40_RRM1"/>
</dbReference>
<dbReference type="InterPro" id="IPR000504">
    <property type="entry name" value="RRM_dom"/>
</dbReference>
<dbReference type="SMART" id="SM00360">
    <property type="entry name" value="RRM"/>
    <property type="match status" value="2"/>
</dbReference>
<dbReference type="InterPro" id="IPR012677">
    <property type="entry name" value="Nucleotide-bd_a/b_plait_sf"/>
</dbReference>
<reference evidence="9 10" key="1">
    <citation type="submission" date="2024-03" db="EMBL/GenBank/DDBJ databases">
        <title>The genome assembly and annotation of the cricket Gryllus longicercus Weissman &amp; Gray.</title>
        <authorList>
            <person name="Szrajer S."/>
            <person name="Gray D."/>
            <person name="Ylla G."/>
        </authorList>
    </citation>
    <scope>NUCLEOTIDE SEQUENCE [LARGE SCALE GENOMIC DNA]</scope>
    <source>
        <strain evidence="9">DAG 2021-001</strain>
        <tissue evidence="9">Whole body minus gut</tissue>
    </source>
</reference>
<dbReference type="InterPro" id="IPR035979">
    <property type="entry name" value="RBD_domain_sf"/>
</dbReference>
<dbReference type="GO" id="GO:0030626">
    <property type="term" value="F:U12 snRNA binding"/>
    <property type="evidence" value="ECO:0007669"/>
    <property type="project" value="TreeGrafter"/>
</dbReference>
<dbReference type="GO" id="GO:0000398">
    <property type="term" value="P:mRNA splicing, via spliceosome"/>
    <property type="evidence" value="ECO:0007669"/>
    <property type="project" value="TreeGrafter"/>
</dbReference>
<dbReference type="Gene3D" id="3.30.70.330">
    <property type="match status" value="2"/>
</dbReference>
<dbReference type="InterPro" id="IPR045164">
    <property type="entry name" value="RBM41/RNPC3"/>
</dbReference>
<feature type="region of interest" description="Disordered" evidence="7">
    <location>
        <begin position="230"/>
        <end position="264"/>
    </location>
</feature>
<dbReference type="GO" id="GO:0097157">
    <property type="term" value="F:pre-mRNA intronic binding"/>
    <property type="evidence" value="ECO:0007669"/>
    <property type="project" value="TreeGrafter"/>
</dbReference>
<evidence type="ECO:0000256" key="7">
    <source>
        <dbReference type="SAM" id="MobiDB-lite"/>
    </source>
</evidence>
<dbReference type="AlphaFoldDB" id="A0AAN9ZD06"/>
<dbReference type="Pfam" id="PF00076">
    <property type="entry name" value="RRM_1"/>
    <property type="match status" value="2"/>
</dbReference>
<evidence type="ECO:0000256" key="5">
    <source>
        <dbReference type="ARBA" id="ARBA00023242"/>
    </source>
</evidence>
<dbReference type="PROSITE" id="PS50102">
    <property type="entry name" value="RRM"/>
    <property type="match status" value="2"/>
</dbReference>
<feature type="compositionally biased region" description="Low complexity" evidence="7">
    <location>
        <begin position="243"/>
        <end position="256"/>
    </location>
</feature>
<dbReference type="Gene3D" id="6.10.250.610">
    <property type="match status" value="1"/>
</dbReference>
<comment type="subcellular location">
    <subcellularLocation>
        <location evidence="1">Nucleus</location>
    </subcellularLocation>
</comment>
<feature type="region of interest" description="Disordered" evidence="7">
    <location>
        <begin position="319"/>
        <end position="341"/>
    </location>
</feature>
<evidence type="ECO:0000256" key="3">
    <source>
        <dbReference type="ARBA" id="ARBA00022737"/>
    </source>
</evidence>
<feature type="compositionally biased region" description="Basic residues" evidence="7">
    <location>
        <begin position="230"/>
        <end position="242"/>
    </location>
</feature>
<feature type="domain" description="RRM" evidence="8">
    <location>
        <begin position="5"/>
        <end position="80"/>
    </location>
</feature>
<dbReference type="GO" id="GO:0005689">
    <property type="term" value="C:U12-type spliceosomal complex"/>
    <property type="evidence" value="ECO:0007669"/>
    <property type="project" value="TreeGrafter"/>
</dbReference>
<keyword evidence="10" id="KW-1185">Reference proteome</keyword>
<feature type="domain" description="RRM" evidence="8">
    <location>
        <begin position="370"/>
        <end position="453"/>
    </location>
</feature>
<feature type="compositionally biased region" description="Basic and acidic residues" evidence="7">
    <location>
        <begin position="325"/>
        <end position="334"/>
    </location>
</feature>
<dbReference type="FunFam" id="3.30.70.330:FF:000207">
    <property type="entry name" value="RNA-binding region (RNP1, RRM)-containing 3"/>
    <property type="match status" value="1"/>
</dbReference>
<dbReference type="CDD" id="cd12238">
    <property type="entry name" value="RRM1_RBM40_like"/>
    <property type="match status" value="1"/>
</dbReference>
<evidence type="ECO:0000256" key="4">
    <source>
        <dbReference type="ARBA" id="ARBA00022884"/>
    </source>
</evidence>
<keyword evidence="5" id="KW-0539">Nucleus</keyword>
<proteinExistence type="predicted"/>
<sequence length="459" mass="51953">MVQSKTLLVRHLPPNLTVEEREDLLKHFGAINVKVISSKVKKSSLVFATFPSREEATSALHRLHQLDVLGYPLTVEYAKGGENLDTLPEVKQAFQIRKDEKENSQKHYENFLHKLNTWHSSVDFTQPPPAHLRYQYPPPSHTVLVNIMRALASVPKFYTQVLHLMNKMNLPSPFDCIFPEPDVLKQNSQVITSENMDIQEKVSSTEESEIESEEDTTQILQNIVPVKRSLPPKKTKVKRPKFVKPAPAPTSTSKSSTKPEEVFEKVELEPTQRKIAFVLPPGETIIQSADSAMPLENDSTSVPSGFGLIFPVVKDLNTENESVDSENKETEEPTPKSCITSQELASNRISPRDQKHLSVFKNYQPGIPSCRLYIKNLSKQVDERDLHYIYSKYILPDNDEQGSMFDIRLMQEGRMKGQAFVTLQSVKQAQLALNQTNGYILKDKPMVVQFARSAVAKST</sequence>
<dbReference type="CDD" id="cd12239">
    <property type="entry name" value="RRM2_RBM40_like"/>
    <property type="match status" value="1"/>
</dbReference>
<keyword evidence="3" id="KW-0677">Repeat</keyword>
<dbReference type="PANTHER" id="PTHR16105:SF0">
    <property type="entry name" value="RNA-BINDING REGION-CONTAINING PROTEIN 3"/>
    <property type="match status" value="1"/>
</dbReference>
<dbReference type="Proteomes" id="UP001378592">
    <property type="component" value="Unassembled WGS sequence"/>
</dbReference>
<organism evidence="9 10">
    <name type="scientific">Gryllus longicercus</name>
    <dbReference type="NCBI Taxonomy" id="2509291"/>
    <lineage>
        <taxon>Eukaryota</taxon>
        <taxon>Metazoa</taxon>
        <taxon>Ecdysozoa</taxon>
        <taxon>Arthropoda</taxon>
        <taxon>Hexapoda</taxon>
        <taxon>Insecta</taxon>
        <taxon>Pterygota</taxon>
        <taxon>Neoptera</taxon>
        <taxon>Polyneoptera</taxon>
        <taxon>Orthoptera</taxon>
        <taxon>Ensifera</taxon>
        <taxon>Gryllidea</taxon>
        <taxon>Grylloidea</taxon>
        <taxon>Gryllidae</taxon>
        <taxon>Gryllinae</taxon>
        <taxon>Gryllus</taxon>
    </lineage>
</organism>
<evidence type="ECO:0000313" key="9">
    <source>
        <dbReference type="EMBL" id="KAK7870015.1"/>
    </source>
</evidence>
<evidence type="ECO:0000256" key="1">
    <source>
        <dbReference type="ARBA" id="ARBA00004123"/>
    </source>
</evidence>